<comment type="caution">
    <text evidence="1">The sequence shown here is derived from an EMBL/GenBank/DDBJ whole genome shotgun (WGS) entry which is preliminary data.</text>
</comment>
<accession>A0AAE0YA37</accession>
<proteinExistence type="predicted"/>
<evidence type="ECO:0000313" key="2">
    <source>
        <dbReference type="Proteomes" id="UP001283361"/>
    </source>
</evidence>
<dbReference type="Proteomes" id="UP001283361">
    <property type="component" value="Unassembled WGS sequence"/>
</dbReference>
<sequence>MDGPENVFLDDLKHIKPASFLIPSLAILNRLPPVLLHRFEKKRSWMSPFRSKSPNISEPAMKNTRGALSSSCGQTLLKWPHDSLREMFARESLTFTLTLGPAMSTGTQQEKLLKDDQEETVLKEFLLA</sequence>
<dbReference type="AlphaFoldDB" id="A0AAE0YA37"/>
<evidence type="ECO:0000313" key="1">
    <source>
        <dbReference type="EMBL" id="KAK3738407.1"/>
    </source>
</evidence>
<name>A0AAE0YA37_9GAST</name>
<gene>
    <name evidence="1" type="ORF">RRG08_037044</name>
</gene>
<reference evidence="1" key="1">
    <citation type="journal article" date="2023" name="G3 (Bethesda)">
        <title>A reference genome for the long-term kleptoplast-retaining sea slug Elysia crispata morphotype clarki.</title>
        <authorList>
            <person name="Eastman K.E."/>
            <person name="Pendleton A.L."/>
            <person name="Shaikh M.A."/>
            <person name="Suttiyut T."/>
            <person name="Ogas R."/>
            <person name="Tomko P."/>
            <person name="Gavelis G."/>
            <person name="Widhalm J.R."/>
            <person name="Wisecaver J.H."/>
        </authorList>
    </citation>
    <scope>NUCLEOTIDE SEQUENCE</scope>
    <source>
        <strain evidence="1">ECLA1</strain>
    </source>
</reference>
<protein>
    <submittedName>
        <fullName evidence="1">Uncharacterized protein</fullName>
    </submittedName>
</protein>
<keyword evidence="2" id="KW-1185">Reference proteome</keyword>
<dbReference type="EMBL" id="JAWDGP010006598">
    <property type="protein sequence ID" value="KAK3738407.1"/>
    <property type="molecule type" value="Genomic_DNA"/>
</dbReference>
<organism evidence="1 2">
    <name type="scientific">Elysia crispata</name>
    <name type="common">lettuce slug</name>
    <dbReference type="NCBI Taxonomy" id="231223"/>
    <lineage>
        <taxon>Eukaryota</taxon>
        <taxon>Metazoa</taxon>
        <taxon>Spiralia</taxon>
        <taxon>Lophotrochozoa</taxon>
        <taxon>Mollusca</taxon>
        <taxon>Gastropoda</taxon>
        <taxon>Heterobranchia</taxon>
        <taxon>Euthyneura</taxon>
        <taxon>Panpulmonata</taxon>
        <taxon>Sacoglossa</taxon>
        <taxon>Placobranchoidea</taxon>
        <taxon>Plakobranchidae</taxon>
        <taxon>Elysia</taxon>
    </lineage>
</organism>